<evidence type="ECO:0000256" key="2">
    <source>
        <dbReference type="ARBA" id="ARBA00011738"/>
    </source>
</evidence>
<dbReference type="UniPathway" id="UPA00031">
    <property type="reaction ID" value="UER00012"/>
</dbReference>
<dbReference type="Gene3D" id="3.90.1150.10">
    <property type="entry name" value="Aspartate Aminotransferase, domain 1"/>
    <property type="match status" value="1"/>
</dbReference>
<protein>
    <recommendedName>
        <fullName evidence="7">Histidinol-phosphate aminotransferase</fullName>
        <ecNumber evidence="7">2.6.1.9</ecNumber>
    </recommendedName>
    <alternativeName>
        <fullName evidence="7">Imidazole acetol-phosphate transaminase</fullName>
    </alternativeName>
</protein>
<evidence type="ECO:0000313" key="10">
    <source>
        <dbReference type="Proteomes" id="UP000051888"/>
    </source>
</evidence>
<keyword evidence="5 7" id="KW-0663">Pyridoxal phosphate</keyword>
<dbReference type="CDD" id="cd00609">
    <property type="entry name" value="AAT_like"/>
    <property type="match status" value="1"/>
</dbReference>
<comment type="caution">
    <text evidence="9">The sequence shown here is derived from an EMBL/GenBank/DDBJ whole genome shotgun (WGS) entry which is preliminary data.</text>
</comment>
<evidence type="ECO:0000256" key="4">
    <source>
        <dbReference type="ARBA" id="ARBA00022679"/>
    </source>
</evidence>
<dbReference type="AlphaFoldDB" id="A0A0Q3WXW2"/>
<evidence type="ECO:0000313" key="9">
    <source>
        <dbReference type="EMBL" id="KQL53709.1"/>
    </source>
</evidence>
<feature type="domain" description="Aminotransferase class I/classII large" evidence="8">
    <location>
        <begin position="31"/>
        <end position="355"/>
    </location>
</feature>
<dbReference type="HAMAP" id="MF_01023">
    <property type="entry name" value="HisC_aminotrans_2"/>
    <property type="match status" value="1"/>
</dbReference>
<evidence type="ECO:0000256" key="1">
    <source>
        <dbReference type="ARBA" id="ARBA00001933"/>
    </source>
</evidence>
<dbReference type="InterPro" id="IPR005861">
    <property type="entry name" value="HisP_aminotrans"/>
</dbReference>
<organism evidence="9 10">
    <name type="scientific">Heyndrickxia shackletonii</name>
    <dbReference type="NCBI Taxonomy" id="157838"/>
    <lineage>
        <taxon>Bacteria</taxon>
        <taxon>Bacillati</taxon>
        <taxon>Bacillota</taxon>
        <taxon>Bacilli</taxon>
        <taxon>Bacillales</taxon>
        <taxon>Bacillaceae</taxon>
        <taxon>Heyndrickxia</taxon>
    </lineage>
</organism>
<comment type="cofactor">
    <cofactor evidence="1 7">
        <name>pyridoxal 5'-phosphate</name>
        <dbReference type="ChEBI" id="CHEBI:597326"/>
    </cofactor>
</comment>
<dbReference type="InterPro" id="IPR050106">
    <property type="entry name" value="HistidinolP_aminotransfase"/>
</dbReference>
<comment type="subunit">
    <text evidence="2 7">Homodimer.</text>
</comment>
<evidence type="ECO:0000256" key="5">
    <source>
        <dbReference type="ARBA" id="ARBA00022898"/>
    </source>
</evidence>
<dbReference type="PANTHER" id="PTHR43643">
    <property type="entry name" value="HISTIDINOL-PHOSPHATE AMINOTRANSFERASE 2"/>
    <property type="match status" value="1"/>
</dbReference>
<dbReference type="InterPro" id="IPR015421">
    <property type="entry name" value="PyrdxlP-dep_Trfase_major"/>
</dbReference>
<dbReference type="EC" id="2.6.1.9" evidence="7"/>
<dbReference type="InterPro" id="IPR015422">
    <property type="entry name" value="PyrdxlP-dep_Trfase_small"/>
</dbReference>
<dbReference type="PANTHER" id="PTHR43643:SF3">
    <property type="entry name" value="HISTIDINOL-PHOSPHATE AMINOTRANSFERASE"/>
    <property type="match status" value="1"/>
</dbReference>
<dbReference type="Gene3D" id="3.40.640.10">
    <property type="entry name" value="Type I PLP-dependent aspartate aminotransferase-like (Major domain)"/>
    <property type="match status" value="1"/>
</dbReference>
<keyword evidence="7" id="KW-0028">Amino-acid biosynthesis</keyword>
<keyword evidence="4 7" id="KW-0808">Transferase</keyword>
<dbReference type="Pfam" id="PF00155">
    <property type="entry name" value="Aminotran_1_2"/>
    <property type="match status" value="1"/>
</dbReference>
<keyword evidence="10" id="KW-1185">Reference proteome</keyword>
<accession>A0A0Q3WXW2</accession>
<dbReference type="PATRIC" id="fig|157838.3.peg.2081"/>
<keyword evidence="6 7" id="KW-0368">Histidine biosynthesis</keyword>
<sequence>MKWKNQILNLEAYKPGKTIDEVKKQYKLESIVKLASNENPYGYSPKVDQALKDFKASYILYPDGYASNLREVMADLLNVDARQLIFTNGADELIQIISRALLEPGKNTVMANPTFSQYRHNAVIEGAEVREVDLLNGKHDLKGMLSQIDENTAIVWVCNPNNPTGTYMLEEELQVFLEQVPSDVLVVLDEAYFEYVDKDIAYNSLSFLEQFPNLIVMKTFSKIYGLASFRVGYGISSIANIQSLDPARPPFNTNVLGQLAASTAILDKDFVESCRLKNETEKQKYYDFCQENHLSYFPTQANFILIDFACDGDKISQFLLSKGLIVRSGKALGYPTGVRITLGSKAQNQQVRNAIKEFMELNS</sequence>
<dbReference type="GO" id="GO:0030170">
    <property type="term" value="F:pyridoxal phosphate binding"/>
    <property type="evidence" value="ECO:0007669"/>
    <property type="project" value="InterPro"/>
</dbReference>
<comment type="catalytic activity">
    <reaction evidence="7">
        <text>L-histidinol phosphate + 2-oxoglutarate = 3-(imidazol-4-yl)-2-oxopropyl phosphate + L-glutamate</text>
        <dbReference type="Rhea" id="RHEA:23744"/>
        <dbReference type="ChEBI" id="CHEBI:16810"/>
        <dbReference type="ChEBI" id="CHEBI:29985"/>
        <dbReference type="ChEBI" id="CHEBI:57766"/>
        <dbReference type="ChEBI" id="CHEBI:57980"/>
        <dbReference type="EC" id="2.6.1.9"/>
    </reaction>
</comment>
<evidence type="ECO:0000256" key="6">
    <source>
        <dbReference type="ARBA" id="ARBA00023102"/>
    </source>
</evidence>
<dbReference type="SUPFAM" id="SSF53383">
    <property type="entry name" value="PLP-dependent transferases"/>
    <property type="match status" value="1"/>
</dbReference>
<evidence type="ECO:0000256" key="7">
    <source>
        <dbReference type="HAMAP-Rule" id="MF_01023"/>
    </source>
</evidence>
<name>A0A0Q3WXW2_9BACI</name>
<comment type="pathway">
    <text evidence="7">Amino-acid biosynthesis; L-histidine biosynthesis; L-histidine from 5-phospho-alpha-D-ribose 1-diphosphate: step 7/9.</text>
</comment>
<keyword evidence="3 7" id="KW-0032">Aminotransferase</keyword>
<dbReference type="STRING" id="157838.AN964_09480"/>
<evidence type="ECO:0000256" key="3">
    <source>
        <dbReference type="ARBA" id="ARBA00022576"/>
    </source>
</evidence>
<comment type="similarity">
    <text evidence="7">Belongs to the class-II pyridoxal-phosphate-dependent aminotransferase family. Histidinol-phosphate aminotransferase subfamily.</text>
</comment>
<dbReference type="GO" id="GO:0000105">
    <property type="term" value="P:L-histidine biosynthetic process"/>
    <property type="evidence" value="ECO:0007669"/>
    <property type="project" value="UniProtKB-UniRule"/>
</dbReference>
<reference evidence="9 10" key="1">
    <citation type="submission" date="2015-09" db="EMBL/GenBank/DDBJ databases">
        <title>Genome sequencing project for genomic taxonomy and phylogenomics of Bacillus-like bacteria.</title>
        <authorList>
            <person name="Liu B."/>
            <person name="Wang J."/>
            <person name="Zhu Y."/>
            <person name="Liu G."/>
            <person name="Chen Q."/>
            <person name="Chen Z."/>
            <person name="Lan J."/>
            <person name="Che J."/>
            <person name="Ge C."/>
            <person name="Shi H."/>
            <person name="Pan Z."/>
            <person name="Liu X."/>
        </authorList>
    </citation>
    <scope>NUCLEOTIDE SEQUENCE [LARGE SCALE GENOMIC DNA]</scope>
    <source>
        <strain evidence="9 10">LMG 18435</strain>
    </source>
</reference>
<feature type="modified residue" description="N6-(pyridoxal phosphate)lysine" evidence="7">
    <location>
        <position position="222"/>
    </location>
</feature>
<dbReference type="GO" id="GO:0004400">
    <property type="term" value="F:histidinol-phosphate transaminase activity"/>
    <property type="evidence" value="ECO:0007669"/>
    <property type="project" value="UniProtKB-UniRule"/>
</dbReference>
<dbReference type="EMBL" id="LJJC01000004">
    <property type="protein sequence ID" value="KQL53709.1"/>
    <property type="molecule type" value="Genomic_DNA"/>
</dbReference>
<dbReference type="RefSeq" id="WP_055739443.1">
    <property type="nucleotide sequence ID" value="NZ_JAAIWL010000013.1"/>
</dbReference>
<evidence type="ECO:0000259" key="8">
    <source>
        <dbReference type="Pfam" id="PF00155"/>
    </source>
</evidence>
<dbReference type="NCBIfam" id="TIGR01141">
    <property type="entry name" value="hisC"/>
    <property type="match status" value="1"/>
</dbReference>
<dbReference type="InterPro" id="IPR004839">
    <property type="entry name" value="Aminotransferase_I/II_large"/>
</dbReference>
<gene>
    <name evidence="7" type="primary">hisC</name>
    <name evidence="9" type="ORF">AN964_09480</name>
</gene>
<proteinExistence type="inferred from homology"/>
<dbReference type="OrthoDB" id="9813612at2"/>
<dbReference type="InterPro" id="IPR015424">
    <property type="entry name" value="PyrdxlP-dep_Trfase"/>
</dbReference>
<dbReference type="Proteomes" id="UP000051888">
    <property type="component" value="Unassembled WGS sequence"/>
</dbReference>